<reference evidence="3" key="1">
    <citation type="submission" date="2022-10" db="EMBL/GenBank/DDBJ databases">
        <authorList>
            <person name="Chen Y."/>
            <person name="Dougan E. K."/>
            <person name="Chan C."/>
            <person name="Rhodes N."/>
            <person name="Thang M."/>
        </authorList>
    </citation>
    <scope>NUCLEOTIDE SEQUENCE</scope>
</reference>
<feature type="region of interest" description="Disordered" evidence="2">
    <location>
        <begin position="171"/>
        <end position="193"/>
    </location>
</feature>
<feature type="region of interest" description="Disordered" evidence="2">
    <location>
        <begin position="28"/>
        <end position="59"/>
    </location>
</feature>
<proteinExistence type="predicted"/>
<name>A0A9P1FPS3_9DINO</name>
<dbReference type="Proteomes" id="UP001152797">
    <property type="component" value="Unassembled WGS sequence"/>
</dbReference>
<dbReference type="EMBL" id="CAMXCT020000846">
    <property type="protein sequence ID" value="CAL1137288.1"/>
    <property type="molecule type" value="Genomic_DNA"/>
</dbReference>
<evidence type="ECO:0000313" key="4">
    <source>
        <dbReference type="EMBL" id="CAL4771225.1"/>
    </source>
</evidence>
<feature type="coiled-coil region" evidence="1">
    <location>
        <begin position="65"/>
        <end position="116"/>
    </location>
</feature>
<evidence type="ECO:0000256" key="2">
    <source>
        <dbReference type="SAM" id="MobiDB-lite"/>
    </source>
</evidence>
<dbReference type="AlphaFoldDB" id="A0A9P1FPS3"/>
<keyword evidence="1" id="KW-0175">Coiled coil</keyword>
<feature type="compositionally biased region" description="Acidic residues" evidence="2">
    <location>
        <begin position="34"/>
        <end position="44"/>
    </location>
</feature>
<accession>A0A9P1FPS3</accession>
<evidence type="ECO:0000313" key="3">
    <source>
        <dbReference type="EMBL" id="CAI3983913.1"/>
    </source>
</evidence>
<organism evidence="3">
    <name type="scientific">Cladocopium goreaui</name>
    <dbReference type="NCBI Taxonomy" id="2562237"/>
    <lineage>
        <taxon>Eukaryota</taxon>
        <taxon>Sar</taxon>
        <taxon>Alveolata</taxon>
        <taxon>Dinophyceae</taxon>
        <taxon>Suessiales</taxon>
        <taxon>Symbiodiniaceae</taxon>
        <taxon>Cladocopium</taxon>
    </lineage>
</organism>
<comment type="caution">
    <text evidence="3">The sequence shown here is derived from an EMBL/GenBank/DDBJ whole genome shotgun (WGS) entry which is preliminary data.</text>
</comment>
<feature type="non-terminal residue" evidence="3">
    <location>
        <position position="1"/>
    </location>
</feature>
<protein>
    <submittedName>
        <fullName evidence="3">Uncharacterized protein</fullName>
    </submittedName>
</protein>
<evidence type="ECO:0000256" key="1">
    <source>
        <dbReference type="SAM" id="Coils"/>
    </source>
</evidence>
<dbReference type="EMBL" id="CAMXCT030000846">
    <property type="protein sequence ID" value="CAL4771225.1"/>
    <property type="molecule type" value="Genomic_DNA"/>
</dbReference>
<evidence type="ECO:0000313" key="5">
    <source>
        <dbReference type="Proteomes" id="UP001152797"/>
    </source>
</evidence>
<feature type="non-terminal residue" evidence="3">
    <location>
        <position position="193"/>
    </location>
</feature>
<keyword evidence="5" id="KW-1185">Reference proteome</keyword>
<reference evidence="4 5" key="2">
    <citation type="submission" date="2024-05" db="EMBL/GenBank/DDBJ databases">
        <authorList>
            <person name="Chen Y."/>
            <person name="Shah S."/>
            <person name="Dougan E. K."/>
            <person name="Thang M."/>
            <person name="Chan C."/>
        </authorList>
    </citation>
    <scope>NUCLEOTIDE SEQUENCE [LARGE SCALE GENOMIC DNA]</scope>
</reference>
<dbReference type="EMBL" id="CAMXCT010000846">
    <property type="protein sequence ID" value="CAI3983913.1"/>
    <property type="molecule type" value="Genomic_DNA"/>
</dbReference>
<gene>
    <name evidence="3" type="ORF">C1SCF055_LOCUS11483</name>
</gene>
<sequence>MSGHLSSKGPRGPIFDIYVQPVFIPDAATKAEDDGGDGWDDFDLEDSKPKVAEMAGATSAQEQKLQASLVKNQELQEQLDTLTAEKQAFEMQSAEHESASARVAELEQELRMAGAMSAQVAQYDHMKMEMEQKLEQTAARNQMLQDYGRGYATDAGIRLTGWPKEQLNTLTAEKNQASEMPPGSSGIRRGTDL</sequence>